<dbReference type="EMBL" id="PCSB01000036">
    <property type="protein sequence ID" value="PIP31758.1"/>
    <property type="molecule type" value="Genomic_DNA"/>
</dbReference>
<evidence type="ECO:0000313" key="3">
    <source>
        <dbReference type="Proteomes" id="UP000230447"/>
    </source>
</evidence>
<feature type="non-terminal residue" evidence="2">
    <location>
        <position position="314"/>
    </location>
</feature>
<gene>
    <name evidence="2" type="ORF">COX24_01810</name>
</gene>
<dbReference type="InterPro" id="IPR058441">
    <property type="entry name" value="DUF8128"/>
</dbReference>
<sequence length="314" mass="37014">MAIPPVPTLPPQVAEAVDFLWAFLSTWWWVPLPFLLASLLKDFYLWWRYNVYWGKIDWVLLELRTPRDVERPMKAMEQVIANFWTLYDPPDFKEIWFEGKFLVPFELEIAGIDGNVHFFIRTPSSMRKVFESAVYSQYPDVEIVEVEDYTKQVPQDLPNENWDMWGCDFKLVKPECYPLKTYVDFFEPTTSEKEEKRIDPLAVLIEGMTRLKKGEQLWFQIRLKPVQDKDSHWIARGKKEIEKITGRKPKEAPNKSITGEAIWAFMEGRPPSFEVTKEEEKAWPVEMRLTPGERDILSAIENKIGKLGFESNVR</sequence>
<dbReference type="AlphaFoldDB" id="A0A2G9ZHD6"/>
<dbReference type="Proteomes" id="UP000230447">
    <property type="component" value="Unassembled WGS sequence"/>
</dbReference>
<evidence type="ECO:0000313" key="2">
    <source>
        <dbReference type="EMBL" id="PIP31758.1"/>
    </source>
</evidence>
<proteinExistence type="predicted"/>
<feature type="domain" description="DUF8128" evidence="1">
    <location>
        <begin position="114"/>
        <end position="314"/>
    </location>
</feature>
<protein>
    <recommendedName>
        <fullName evidence="1">DUF8128 domain-containing protein</fullName>
    </recommendedName>
</protein>
<name>A0A2G9ZHD6_9BACT</name>
<dbReference type="Pfam" id="PF26449">
    <property type="entry name" value="DUF8128"/>
    <property type="match status" value="1"/>
</dbReference>
<reference evidence="2 3" key="1">
    <citation type="submission" date="2017-09" db="EMBL/GenBank/DDBJ databases">
        <title>Depth-based differentiation of microbial function through sediment-hosted aquifers and enrichment of novel symbionts in the deep terrestrial subsurface.</title>
        <authorList>
            <person name="Probst A.J."/>
            <person name="Ladd B."/>
            <person name="Jarett J.K."/>
            <person name="Geller-Mcgrath D.E."/>
            <person name="Sieber C.M."/>
            <person name="Emerson J.B."/>
            <person name="Anantharaman K."/>
            <person name="Thomas B.C."/>
            <person name="Malmstrom R."/>
            <person name="Stieglmeier M."/>
            <person name="Klingl A."/>
            <person name="Woyke T."/>
            <person name="Ryan C.M."/>
            <person name="Banfield J.F."/>
        </authorList>
    </citation>
    <scope>NUCLEOTIDE SEQUENCE [LARGE SCALE GENOMIC DNA]</scope>
    <source>
        <strain evidence="2">CG23_combo_of_CG06-09_8_20_14_all_37_87_8</strain>
    </source>
</reference>
<organism evidence="2 3">
    <name type="scientific">bacterium (Candidatus Gribaldobacteria) CG23_combo_of_CG06-09_8_20_14_all_37_87_8</name>
    <dbReference type="NCBI Taxonomy" id="2014278"/>
    <lineage>
        <taxon>Bacteria</taxon>
        <taxon>Candidatus Gribaldobacteria</taxon>
    </lineage>
</organism>
<accession>A0A2G9ZHD6</accession>
<comment type="caution">
    <text evidence="2">The sequence shown here is derived from an EMBL/GenBank/DDBJ whole genome shotgun (WGS) entry which is preliminary data.</text>
</comment>
<evidence type="ECO:0000259" key="1">
    <source>
        <dbReference type="Pfam" id="PF26449"/>
    </source>
</evidence>